<dbReference type="EMBL" id="VSSQ01012206">
    <property type="protein sequence ID" value="MPM48685.1"/>
    <property type="molecule type" value="Genomic_DNA"/>
</dbReference>
<comment type="caution">
    <text evidence="1">The sequence shown here is derived from an EMBL/GenBank/DDBJ whole genome shotgun (WGS) entry which is preliminary data.</text>
</comment>
<protein>
    <submittedName>
        <fullName evidence="1">Uncharacterized protein</fullName>
    </submittedName>
</protein>
<sequence>MANIVENVMLAGKSTSDVFEAAKVALPKAGFEVWKLRDIAWMVLGKGKINDLPADGNVMAMPGGLVNVSVGGEGISDADLRAAAQKIIAALKETVK</sequence>
<accession>A0A645A688</accession>
<evidence type="ECO:0000313" key="1">
    <source>
        <dbReference type="EMBL" id="MPM48685.1"/>
    </source>
</evidence>
<organism evidence="1">
    <name type="scientific">bioreactor metagenome</name>
    <dbReference type="NCBI Taxonomy" id="1076179"/>
    <lineage>
        <taxon>unclassified sequences</taxon>
        <taxon>metagenomes</taxon>
        <taxon>ecological metagenomes</taxon>
    </lineage>
</organism>
<proteinExistence type="predicted"/>
<name>A0A645A688_9ZZZZ</name>
<reference evidence="1" key="1">
    <citation type="submission" date="2019-08" db="EMBL/GenBank/DDBJ databases">
        <authorList>
            <person name="Kucharzyk K."/>
            <person name="Murdoch R.W."/>
            <person name="Higgins S."/>
            <person name="Loffler F."/>
        </authorList>
    </citation>
    <scope>NUCLEOTIDE SEQUENCE</scope>
</reference>
<gene>
    <name evidence="1" type="ORF">SDC9_95411</name>
</gene>
<dbReference type="AlphaFoldDB" id="A0A645A688"/>